<dbReference type="HAMAP" id="MF_02062">
    <property type="entry name" value="GltS"/>
    <property type="match status" value="1"/>
</dbReference>
<keyword evidence="1" id="KW-0739">Sodium transport</keyword>
<keyword evidence="1" id="KW-0406">Ion transport</keyword>
<dbReference type="OrthoDB" id="4921038at2"/>
<protein>
    <recommendedName>
        <fullName evidence="1 2">Sodium/glutamate symporter</fullName>
    </recommendedName>
</protein>
<dbReference type="AlphaFoldDB" id="A0A1G8MVQ1"/>
<feature type="transmembrane region" description="Helical" evidence="1">
    <location>
        <begin position="129"/>
        <end position="148"/>
    </location>
</feature>
<keyword evidence="1" id="KW-0813">Transport</keyword>
<organism evidence="3 4">
    <name type="scientific">Aliiruegeria lutimaris</name>
    <dbReference type="NCBI Taxonomy" id="571298"/>
    <lineage>
        <taxon>Bacteria</taxon>
        <taxon>Pseudomonadati</taxon>
        <taxon>Pseudomonadota</taxon>
        <taxon>Alphaproteobacteria</taxon>
        <taxon>Rhodobacterales</taxon>
        <taxon>Roseobacteraceae</taxon>
        <taxon>Aliiruegeria</taxon>
    </lineage>
</organism>
<feature type="transmembrane region" description="Helical" evidence="1">
    <location>
        <begin position="222"/>
        <end position="240"/>
    </location>
</feature>
<dbReference type="GO" id="GO:0015501">
    <property type="term" value="F:glutamate:sodium symporter activity"/>
    <property type="evidence" value="ECO:0007669"/>
    <property type="project" value="UniProtKB-UniRule"/>
</dbReference>
<feature type="transmembrane region" description="Helical" evidence="1">
    <location>
        <begin position="283"/>
        <end position="305"/>
    </location>
</feature>
<feature type="transmembrane region" description="Helical" evidence="1">
    <location>
        <begin position="43"/>
        <end position="60"/>
    </location>
</feature>
<keyword evidence="1" id="KW-0997">Cell inner membrane</keyword>
<dbReference type="RefSeq" id="WP_093150500.1">
    <property type="nucleotide sequence ID" value="NZ_FNEK01000006.1"/>
</dbReference>
<dbReference type="PANTHER" id="PTHR36178">
    <property type="entry name" value="SLR0625 PROTEIN"/>
    <property type="match status" value="1"/>
</dbReference>
<comment type="function">
    <text evidence="1">Catalyzes the sodium-dependent transport of glutamate.</text>
</comment>
<keyword evidence="1" id="KW-0812">Transmembrane</keyword>
<dbReference type="Pfam" id="PF03616">
    <property type="entry name" value="Glt_symporter"/>
    <property type="match status" value="1"/>
</dbReference>
<feature type="transmembrane region" description="Helical" evidence="1">
    <location>
        <begin position="95"/>
        <end position="117"/>
    </location>
</feature>
<feature type="transmembrane region" description="Helical" evidence="1">
    <location>
        <begin position="311"/>
        <end position="334"/>
    </location>
</feature>
<keyword evidence="1" id="KW-0472">Membrane</keyword>
<feature type="transmembrane region" description="Helical" evidence="1">
    <location>
        <begin position="377"/>
        <end position="402"/>
    </location>
</feature>
<gene>
    <name evidence="1" type="primary">gltS</name>
    <name evidence="3" type="ORF">SAMN04488026_100668</name>
</gene>
<dbReference type="GO" id="GO:0005886">
    <property type="term" value="C:plasma membrane"/>
    <property type="evidence" value="ECO:0007669"/>
    <property type="project" value="UniProtKB-SubCell"/>
</dbReference>
<evidence type="ECO:0000313" key="3">
    <source>
        <dbReference type="EMBL" id="SDI72109.1"/>
    </source>
</evidence>
<feature type="transmembrane region" description="Helical" evidence="1">
    <location>
        <begin position="341"/>
        <end position="365"/>
    </location>
</feature>
<keyword evidence="1" id="KW-0769">Symport</keyword>
<dbReference type="STRING" id="571298.SAMN04488026_100668"/>
<feature type="transmembrane region" description="Helical" evidence="1">
    <location>
        <begin position="5"/>
        <end position="23"/>
    </location>
</feature>
<dbReference type="Proteomes" id="UP000199382">
    <property type="component" value="Unassembled WGS sequence"/>
</dbReference>
<comment type="similarity">
    <text evidence="1">Belongs to the glutamate:Na(+) symporter (ESS) (TC 2.A.27) family.</text>
</comment>
<keyword evidence="1" id="KW-0029">Amino-acid transport</keyword>
<reference evidence="3 4" key="1">
    <citation type="submission" date="2016-10" db="EMBL/GenBank/DDBJ databases">
        <authorList>
            <person name="de Groot N.N."/>
        </authorList>
    </citation>
    <scope>NUCLEOTIDE SEQUENCE [LARGE SCALE GENOMIC DNA]</scope>
    <source>
        <strain evidence="3 4">DSM 25294</strain>
    </source>
</reference>
<name>A0A1G8MVQ1_9RHOB</name>
<keyword evidence="4" id="KW-1185">Reference proteome</keyword>
<accession>A0A1G8MVQ1</accession>
<dbReference type="GO" id="GO:0015813">
    <property type="term" value="P:L-glutamate transmembrane transport"/>
    <property type="evidence" value="ECO:0007669"/>
    <property type="project" value="UniProtKB-UniRule"/>
</dbReference>
<comment type="subcellular location">
    <subcellularLocation>
        <location evidence="1">Cell inner membrane</location>
        <topology evidence="1">Multi-pass membrane protein</topology>
    </subcellularLocation>
</comment>
<dbReference type="PANTHER" id="PTHR36178:SF1">
    <property type="entry name" value="SODIUM_GLUTAMATE SYMPORTER"/>
    <property type="match status" value="1"/>
</dbReference>
<feature type="transmembrane region" description="Helical" evidence="1">
    <location>
        <begin position="252"/>
        <end position="271"/>
    </location>
</feature>
<proteinExistence type="inferred from homology"/>
<dbReference type="NCBIfam" id="TIGR00210">
    <property type="entry name" value="gltS"/>
    <property type="match status" value="1"/>
</dbReference>
<evidence type="ECO:0000313" key="4">
    <source>
        <dbReference type="Proteomes" id="UP000199382"/>
    </source>
</evidence>
<sequence length="404" mass="43437">MTPEVIDIHPFISVTVAFLVYILGAKLTRKVAFLRDFNIPEPVSGGLLVAVATMLVFIFYDRAISFDLSARDYFLLVFFTGIGLNARISDLVKGGLPLAILLGLTIVYVILQNIIGVAGARLFSLPPEFSVLLSSAALIGGHGTVIAWTPRIEEMTGGAAGVSELGVAVATIGLVCAALIGGPIAKYLINRWRLEPDRPDEEPTVGVSFEDEGSETINHLSFMRVMLWVHVTIIIGYALWETLEYHGINLPPFVPCLLAGIVLGNLIPVILPRVVEVRRTSTLAMVSDFSLGTFLAMSLMSLQLWTLQGMGLVLIVVMTAQTLLSIVFAIHVLFPAMGRGYRAAVLASGFGGVTLGATPTAIANMTAVTKRYGPSPMAFVILPLVSAFFVDIVNSFAIQFFLPL</sequence>
<evidence type="ECO:0000256" key="2">
    <source>
        <dbReference type="NCBIfam" id="TIGR00210"/>
    </source>
</evidence>
<keyword evidence="1" id="KW-0915">Sodium</keyword>
<keyword evidence="1" id="KW-1133">Transmembrane helix</keyword>
<dbReference type="InterPro" id="IPR004445">
    <property type="entry name" value="GltS"/>
</dbReference>
<keyword evidence="1" id="KW-1003">Cell membrane</keyword>
<feature type="transmembrane region" description="Helical" evidence="1">
    <location>
        <begin position="168"/>
        <end position="189"/>
    </location>
</feature>
<dbReference type="EMBL" id="FNEK01000006">
    <property type="protein sequence ID" value="SDI72109.1"/>
    <property type="molecule type" value="Genomic_DNA"/>
</dbReference>
<evidence type="ECO:0000256" key="1">
    <source>
        <dbReference type="HAMAP-Rule" id="MF_02062"/>
    </source>
</evidence>